<evidence type="ECO:0000313" key="3">
    <source>
        <dbReference type="Proteomes" id="UP001164776"/>
    </source>
</evidence>
<comment type="caution">
    <text evidence="2">The sequence shown here is derived from an EMBL/GenBank/DDBJ whole genome shotgun (WGS) entry which is preliminary data.</text>
</comment>
<proteinExistence type="predicted"/>
<dbReference type="EMBL" id="MU629441">
    <property type="protein sequence ID" value="KAJ1257135.1"/>
    <property type="molecule type" value="Genomic_DNA"/>
</dbReference>
<accession>A0A9W7XDH0</accession>
<dbReference type="AlphaFoldDB" id="A0A9W7XDH0"/>
<reference evidence="2 3" key="1">
    <citation type="submission" date="2022-10" db="EMBL/GenBank/DDBJ databases">
        <title>WGS assembly of Paspalum vaginatum 540-79.</title>
        <authorList>
            <person name="Sun G."/>
            <person name="Wase N."/>
            <person name="Shu S."/>
            <person name="Jenkins J."/>
            <person name="Zhou B."/>
            <person name="Torres-Rodriguez J."/>
            <person name="Chen C."/>
            <person name="Sandor L."/>
            <person name="Plott C."/>
            <person name="Yoshinga Y."/>
            <person name="Daum C."/>
            <person name="Qi P."/>
            <person name="Barry K."/>
            <person name="Lipzen A."/>
            <person name="Berry L."/>
            <person name="Pedersen C."/>
            <person name="Gottilla T."/>
            <person name="Foltz A."/>
            <person name="Yu H."/>
            <person name="O'Malley R."/>
            <person name="Zhang C."/>
            <person name="Devos K."/>
            <person name="Sigmon B."/>
            <person name="Yu B."/>
            <person name="Obata T."/>
            <person name="Schmutz J."/>
            <person name="Schnable J."/>
        </authorList>
    </citation>
    <scope>NUCLEOTIDE SEQUENCE [LARGE SCALE GENOMIC DNA]</scope>
    <source>
        <strain evidence="3">cv. 540-79</strain>
    </source>
</reference>
<gene>
    <name evidence="2" type="ORF">BS78_K206100</name>
</gene>
<keyword evidence="3" id="KW-1185">Reference proteome</keyword>
<evidence type="ECO:0000313" key="2">
    <source>
        <dbReference type="EMBL" id="KAJ1257135.1"/>
    </source>
</evidence>
<keyword evidence="1" id="KW-0812">Transmembrane</keyword>
<evidence type="ECO:0000256" key="1">
    <source>
        <dbReference type="SAM" id="Phobius"/>
    </source>
</evidence>
<dbReference type="Proteomes" id="UP001164776">
    <property type="component" value="Unassembled WGS sequence"/>
</dbReference>
<name>A0A9W7XDH0_9POAL</name>
<keyword evidence="1" id="KW-1133">Transmembrane helix</keyword>
<sequence length="109" mass="12669">MGVSICHAVMLMKVYLSLKWLADSLPYVNPCLFVLSVMLRFGFTPIVCTIFTGHVATMYWLYYFCKQSCSTEGYFCQSLTSMYMFKTRNFPLPSRFQLSPLPLIFFQPL</sequence>
<keyword evidence="1" id="KW-0472">Membrane</keyword>
<protein>
    <submittedName>
        <fullName evidence="2">Uncharacterized protein</fullName>
    </submittedName>
</protein>
<organism evidence="2 3">
    <name type="scientific">Paspalum vaginatum</name>
    <name type="common">seashore paspalum</name>
    <dbReference type="NCBI Taxonomy" id="158149"/>
    <lineage>
        <taxon>Eukaryota</taxon>
        <taxon>Viridiplantae</taxon>
        <taxon>Streptophyta</taxon>
        <taxon>Embryophyta</taxon>
        <taxon>Tracheophyta</taxon>
        <taxon>Spermatophyta</taxon>
        <taxon>Magnoliopsida</taxon>
        <taxon>Liliopsida</taxon>
        <taxon>Poales</taxon>
        <taxon>Poaceae</taxon>
        <taxon>PACMAD clade</taxon>
        <taxon>Panicoideae</taxon>
        <taxon>Andropogonodae</taxon>
        <taxon>Paspaleae</taxon>
        <taxon>Paspalinae</taxon>
        <taxon>Paspalum</taxon>
    </lineage>
</organism>
<feature type="transmembrane region" description="Helical" evidence="1">
    <location>
        <begin position="46"/>
        <end position="64"/>
    </location>
</feature>